<keyword evidence="5 8" id="KW-1133">Transmembrane helix</keyword>
<evidence type="ECO:0000313" key="10">
    <source>
        <dbReference type="EMBL" id="AGZ44313.1"/>
    </source>
</evidence>
<comment type="subcellular location">
    <subcellularLocation>
        <location evidence="1">Cell membrane</location>
    </subcellularLocation>
</comment>
<name>U5W519_9ACTN</name>
<keyword evidence="4" id="KW-0547">Nucleotide-binding</keyword>
<evidence type="ECO:0000313" key="11">
    <source>
        <dbReference type="Proteomes" id="UP000017746"/>
    </source>
</evidence>
<dbReference type="EMBL" id="CP006272">
    <property type="protein sequence ID" value="AGZ44313.1"/>
    <property type="molecule type" value="Genomic_DNA"/>
</dbReference>
<keyword evidence="11" id="KW-1185">Reference proteome</keyword>
<gene>
    <name evidence="10" type="ORF">AFR_30265</name>
</gene>
<proteinExistence type="predicted"/>
<dbReference type="KEGG" id="afs:AFR_30265"/>
<evidence type="ECO:0000256" key="2">
    <source>
        <dbReference type="ARBA" id="ARBA00022475"/>
    </source>
</evidence>
<evidence type="ECO:0000256" key="6">
    <source>
        <dbReference type="ARBA" id="ARBA00023118"/>
    </source>
</evidence>
<dbReference type="PATRIC" id="fig|1246995.3.peg.6128"/>
<accession>U5W519</accession>
<keyword evidence="3 8" id="KW-0812">Transmembrane</keyword>
<dbReference type="eggNOG" id="ENOG5031VHZ">
    <property type="taxonomic scope" value="Bacteria"/>
</dbReference>
<feature type="transmembrane region" description="Helical" evidence="8">
    <location>
        <begin position="66"/>
        <end position="89"/>
    </location>
</feature>
<feature type="domain" description="Pycsar effector protein" evidence="9">
    <location>
        <begin position="16"/>
        <end position="161"/>
    </location>
</feature>
<evidence type="ECO:0000256" key="5">
    <source>
        <dbReference type="ARBA" id="ARBA00022989"/>
    </source>
</evidence>
<dbReference type="STRING" id="1246995.AFR_30265"/>
<dbReference type="Pfam" id="PF18967">
    <property type="entry name" value="PycTM"/>
    <property type="match status" value="1"/>
</dbReference>
<keyword evidence="7 8" id="KW-0472">Membrane</keyword>
<keyword evidence="6" id="KW-0051">Antiviral defense</keyword>
<protein>
    <recommendedName>
        <fullName evidence="9">Pycsar effector protein domain-containing protein</fullName>
    </recommendedName>
</protein>
<dbReference type="InterPro" id="IPR043760">
    <property type="entry name" value="PycTM_dom"/>
</dbReference>
<keyword evidence="2" id="KW-1003">Cell membrane</keyword>
<organism evidence="10 11">
    <name type="scientific">Actinoplanes friuliensis DSM 7358</name>
    <dbReference type="NCBI Taxonomy" id="1246995"/>
    <lineage>
        <taxon>Bacteria</taxon>
        <taxon>Bacillati</taxon>
        <taxon>Actinomycetota</taxon>
        <taxon>Actinomycetes</taxon>
        <taxon>Micromonosporales</taxon>
        <taxon>Micromonosporaceae</taxon>
        <taxon>Actinoplanes</taxon>
    </lineage>
</organism>
<evidence type="ECO:0000256" key="1">
    <source>
        <dbReference type="ARBA" id="ARBA00004236"/>
    </source>
</evidence>
<dbReference type="RefSeq" id="WP_023560650.1">
    <property type="nucleotide sequence ID" value="NC_022657.1"/>
</dbReference>
<evidence type="ECO:0000256" key="7">
    <source>
        <dbReference type="ARBA" id="ARBA00023136"/>
    </source>
</evidence>
<evidence type="ECO:0000259" key="9">
    <source>
        <dbReference type="Pfam" id="PF18967"/>
    </source>
</evidence>
<evidence type="ECO:0000256" key="4">
    <source>
        <dbReference type="ARBA" id="ARBA00022741"/>
    </source>
</evidence>
<dbReference type="Proteomes" id="UP000017746">
    <property type="component" value="Chromosome"/>
</dbReference>
<feature type="transmembrane region" description="Helical" evidence="8">
    <location>
        <begin position="141"/>
        <end position="162"/>
    </location>
</feature>
<sequence>MEKNDEIQADDLTMALGAVDRAQLSIRRADTKAAGLAGFQLSVLTIALGQTEAAARVWSSGTRSAAIVLAVMLVLGLAGSLALLGAVIWPRISGDHAGNVFAFPALAALAEPPRSREHTGPEDAWRLAMDLSGTARRKYELVRIAMCAMVVSVSGIVGWLCLASTAQ</sequence>
<dbReference type="GO" id="GO:0005886">
    <property type="term" value="C:plasma membrane"/>
    <property type="evidence" value="ECO:0007669"/>
    <property type="project" value="UniProtKB-SubCell"/>
</dbReference>
<dbReference type="GO" id="GO:0051607">
    <property type="term" value="P:defense response to virus"/>
    <property type="evidence" value="ECO:0007669"/>
    <property type="project" value="UniProtKB-KW"/>
</dbReference>
<dbReference type="GO" id="GO:0000166">
    <property type="term" value="F:nucleotide binding"/>
    <property type="evidence" value="ECO:0007669"/>
    <property type="project" value="UniProtKB-KW"/>
</dbReference>
<evidence type="ECO:0000256" key="3">
    <source>
        <dbReference type="ARBA" id="ARBA00022692"/>
    </source>
</evidence>
<reference evidence="10 11" key="1">
    <citation type="journal article" date="2014" name="J. Biotechnol.">
        <title>Complete genome sequence of the actinobacterium Actinoplanes friuliensis HAG 010964, producer of the lipopeptide antibiotic friulimycin.</title>
        <authorList>
            <person name="Ruckert C."/>
            <person name="Szczepanowski R."/>
            <person name="Albersmeier A."/>
            <person name="Goesmann A."/>
            <person name="Fischer N."/>
            <person name="Steinkamper A."/>
            <person name="Puhler A."/>
            <person name="Biener R."/>
            <person name="Schwartz D."/>
            <person name="Kalinowski J."/>
        </authorList>
    </citation>
    <scope>NUCLEOTIDE SEQUENCE [LARGE SCALE GENOMIC DNA]</scope>
    <source>
        <strain evidence="10 11">DSM 7358</strain>
    </source>
</reference>
<dbReference type="AlphaFoldDB" id="U5W519"/>
<dbReference type="HOGENOM" id="CLU_1591065_0_0_11"/>
<evidence type="ECO:0000256" key="8">
    <source>
        <dbReference type="SAM" id="Phobius"/>
    </source>
</evidence>